<dbReference type="PANTHER" id="PTHR36847:SF1">
    <property type="entry name" value="AMIDOLIGASE ENZYME"/>
    <property type="match status" value="1"/>
</dbReference>
<dbReference type="InterPro" id="IPR022025">
    <property type="entry name" value="Amidoligase_2"/>
</dbReference>
<comment type="caution">
    <text evidence="2">The sequence shown here is derived from an EMBL/GenBank/DDBJ whole genome shotgun (WGS) entry which is preliminary data.</text>
</comment>
<evidence type="ECO:0000313" key="3">
    <source>
        <dbReference type="Proteomes" id="UP001600888"/>
    </source>
</evidence>
<proteinExistence type="predicted"/>
<dbReference type="PANTHER" id="PTHR36847">
    <property type="entry name" value="AMIDOLIGASE ENZYME"/>
    <property type="match status" value="1"/>
</dbReference>
<evidence type="ECO:0008006" key="4">
    <source>
        <dbReference type="Google" id="ProtNLM"/>
    </source>
</evidence>
<evidence type="ECO:0000313" key="2">
    <source>
        <dbReference type="EMBL" id="KAL2275255.1"/>
    </source>
</evidence>
<feature type="region of interest" description="Disordered" evidence="1">
    <location>
        <begin position="253"/>
        <end position="286"/>
    </location>
</feature>
<keyword evidence="3" id="KW-1185">Reference proteome</keyword>
<reference evidence="2 3" key="1">
    <citation type="submission" date="2024-03" db="EMBL/GenBank/DDBJ databases">
        <title>A high-quality draft genome sequence of Diaporthe vaccinii, a causative agent of upright dieback and viscid rot disease in cranberry plants.</title>
        <authorList>
            <person name="Sarrasin M."/>
            <person name="Lang B.F."/>
            <person name="Burger G."/>
        </authorList>
    </citation>
    <scope>NUCLEOTIDE SEQUENCE [LARGE SCALE GENOMIC DNA]</scope>
    <source>
        <strain evidence="2 3">IS7</strain>
    </source>
</reference>
<gene>
    <name evidence="2" type="ORF">FJTKL_02196</name>
</gene>
<evidence type="ECO:0000256" key="1">
    <source>
        <dbReference type="SAM" id="MobiDB-lite"/>
    </source>
</evidence>
<protein>
    <recommendedName>
        <fullName evidence="4">Amidoligase enzyme</fullName>
    </recommendedName>
</protein>
<dbReference type="Pfam" id="PF12224">
    <property type="entry name" value="Amidoligase_2"/>
    <property type="match status" value="1"/>
</dbReference>
<accession>A0ABR4DYJ9</accession>
<dbReference type="EMBL" id="JBAWTH010000139">
    <property type="protein sequence ID" value="KAL2275255.1"/>
    <property type="molecule type" value="Genomic_DNA"/>
</dbReference>
<feature type="region of interest" description="Disordered" evidence="1">
    <location>
        <begin position="303"/>
        <end position="326"/>
    </location>
</feature>
<organism evidence="2 3">
    <name type="scientific">Diaporthe vaccinii</name>
    <dbReference type="NCBI Taxonomy" id="105482"/>
    <lineage>
        <taxon>Eukaryota</taxon>
        <taxon>Fungi</taxon>
        <taxon>Dikarya</taxon>
        <taxon>Ascomycota</taxon>
        <taxon>Pezizomycotina</taxon>
        <taxon>Sordariomycetes</taxon>
        <taxon>Sordariomycetidae</taxon>
        <taxon>Diaporthales</taxon>
        <taxon>Diaporthaceae</taxon>
        <taxon>Diaporthe</taxon>
        <taxon>Diaporthe eres species complex</taxon>
    </lineage>
</organism>
<name>A0ABR4DYJ9_9PEZI</name>
<sequence length="391" mass="44478">MAASSSTEPQRVTFGIELEFLVPYLWSDEADPEADTDGRQVIRLSQEDMGPGEVFLTAHDRVKNILRDFLRSHEIPVNNNNTAQETGPPCEYSIGGDSSVREFGLQQYHFTGVELRSPALFTEPSSFTEIKRVVSLLINNFRLRINETTGFHVHVGMGSHRLPPRAVRRLSQFLWCADGILSQLHAPERILSQHCPSIRHWSHLAQGESDNWRLAEKELEELRQYFDLPSPSSTARDGENPAEVSRRLTVLQENGNSFPALDSRTETPRPQRLPPVRTNPYQDEGARGRYHSTRKVELQHLTREQFLQRGPSQPRQAGRPTTEPTERCTSIIDGLHTLCQPEMHADPTRAVNLLQSYNSQRFNYNLIMYDFQAGDVPIRIDSRVSGSDWVA</sequence>
<dbReference type="Proteomes" id="UP001600888">
    <property type="component" value="Unassembled WGS sequence"/>
</dbReference>